<keyword evidence="2" id="KW-0575">Peroxidase</keyword>
<dbReference type="RefSeq" id="XP_052741126.1">
    <property type="nucleotide sequence ID" value="XM_052885166.1"/>
</dbReference>
<evidence type="ECO:0000259" key="7">
    <source>
        <dbReference type="SMART" id="SM01060"/>
    </source>
</evidence>
<dbReference type="SUPFAM" id="SSF56634">
    <property type="entry name" value="Heme-dependent catalase-like"/>
    <property type="match status" value="1"/>
</dbReference>
<dbReference type="Proteomes" id="UP001652582">
    <property type="component" value="Chromosome 13"/>
</dbReference>
<gene>
    <name evidence="9" type="primary">LOC112048111</name>
</gene>
<dbReference type="PANTHER" id="PTHR11465">
    <property type="entry name" value="CATALASE"/>
    <property type="match status" value="1"/>
</dbReference>
<protein>
    <submittedName>
        <fullName evidence="9">Vegetative catalase-like</fullName>
    </submittedName>
</protein>
<dbReference type="Gene3D" id="2.40.180.10">
    <property type="entry name" value="Catalase core domain"/>
    <property type="match status" value="1"/>
</dbReference>
<evidence type="ECO:0000256" key="2">
    <source>
        <dbReference type="ARBA" id="ARBA00022559"/>
    </source>
</evidence>
<dbReference type="InterPro" id="IPR011614">
    <property type="entry name" value="Catalase_core"/>
</dbReference>
<keyword evidence="8" id="KW-1185">Reference proteome</keyword>
<dbReference type="GeneID" id="112048111"/>
<accession>A0ABM3LPZ1</accession>
<dbReference type="InterPro" id="IPR018028">
    <property type="entry name" value="Catalase"/>
</dbReference>
<dbReference type="InterPro" id="IPR024711">
    <property type="entry name" value="Catalase_clade1/3"/>
</dbReference>
<dbReference type="SMART" id="SM01060">
    <property type="entry name" value="Catalase"/>
    <property type="match status" value="1"/>
</dbReference>
<keyword evidence="6" id="KW-0408">Iron</keyword>
<evidence type="ECO:0000313" key="8">
    <source>
        <dbReference type="Proteomes" id="UP001652582"/>
    </source>
</evidence>
<keyword evidence="4" id="KW-0479">Metal-binding</keyword>
<proteinExistence type="inferred from homology"/>
<evidence type="ECO:0000256" key="3">
    <source>
        <dbReference type="ARBA" id="ARBA00022617"/>
    </source>
</evidence>
<keyword evidence="3" id="KW-0349">Heme</keyword>
<feature type="domain" description="Catalase core" evidence="7">
    <location>
        <begin position="22"/>
        <end position="400"/>
    </location>
</feature>
<name>A0ABM3LPZ1_BICAN</name>
<evidence type="ECO:0000256" key="4">
    <source>
        <dbReference type="ARBA" id="ARBA00022723"/>
    </source>
</evidence>
<dbReference type="Pfam" id="PF00199">
    <property type="entry name" value="Catalase"/>
    <property type="match status" value="1"/>
</dbReference>
<dbReference type="InterPro" id="IPR020835">
    <property type="entry name" value="Catalase_sf"/>
</dbReference>
<reference evidence="9" key="1">
    <citation type="submission" date="2025-08" db="UniProtKB">
        <authorList>
            <consortium name="RefSeq"/>
        </authorList>
    </citation>
    <scope>IDENTIFICATION</scope>
</reference>
<dbReference type="PIRSF" id="PIRSF038928">
    <property type="entry name" value="Catalase_clade1-3"/>
    <property type="match status" value="1"/>
</dbReference>
<dbReference type="PANTHER" id="PTHR11465:SF9">
    <property type="entry name" value="CATALASE"/>
    <property type="match status" value="1"/>
</dbReference>
<organism evidence="8 9">
    <name type="scientific">Bicyclus anynana</name>
    <name type="common">Squinting bush brown butterfly</name>
    <dbReference type="NCBI Taxonomy" id="110368"/>
    <lineage>
        <taxon>Eukaryota</taxon>
        <taxon>Metazoa</taxon>
        <taxon>Ecdysozoa</taxon>
        <taxon>Arthropoda</taxon>
        <taxon>Hexapoda</taxon>
        <taxon>Insecta</taxon>
        <taxon>Pterygota</taxon>
        <taxon>Neoptera</taxon>
        <taxon>Endopterygota</taxon>
        <taxon>Lepidoptera</taxon>
        <taxon>Glossata</taxon>
        <taxon>Ditrysia</taxon>
        <taxon>Papilionoidea</taxon>
        <taxon>Nymphalidae</taxon>
        <taxon>Satyrinae</taxon>
        <taxon>Satyrini</taxon>
        <taxon>Mycalesina</taxon>
        <taxon>Bicyclus</taxon>
    </lineage>
</organism>
<dbReference type="PRINTS" id="PR00067">
    <property type="entry name" value="CATALASE"/>
</dbReference>
<dbReference type="PROSITE" id="PS51402">
    <property type="entry name" value="CATALASE_3"/>
    <property type="match status" value="1"/>
</dbReference>
<comment type="similarity">
    <text evidence="1">Belongs to the catalase family.</text>
</comment>
<evidence type="ECO:0000313" key="9">
    <source>
        <dbReference type="RefSeq" id="XP_052741126.1"/>
    </source>
</evidence>
<keyword evidence="5" id="KW-0560">Oxidoreductase</keyword>
<evidence type="ECO:0000256" key="5">
    <source>
        <dbReference type="ARBA" id="ARBA00023002"/>
    </source>
</evidence>
<evidence type="ECO:0000256" key="6">
    <source>
        <dbReference type="ARBA" id="ARBA00023004"/>
    </source>
</evidence>
<sequence length="519" mass="59414">MDAHLSLSTLMMMVTKPIGILTTSSGKLVDIRETVALNSDAFSNQHHIDLMTHIDAERIPERLVHAKGGGAFGYFEVTHDVSKYTKAEVFNGVGKKTKVFVRTSSLLQNLGGNDAARDVRGFSVKFYTKEGILDLLCLSTPAFFYRDPIDFTNFFHTLKRNPKTNLFDFSTRWDFLAKKPETLHGMLLLLSDYGIPNGYRKMDAFAVHTFEINNKHGDKYFVKFNLRTEQGVEVLTSDEAAVVGQDLDYFNRDLYNAIENKNYPSWKLEMDVMTLESIKHIDYNPFEVTRLWKKGTYITVPIGRLVLNKNPDNFFATVELSAFNPGNLVPGIPGPMDNLFKVRRSSYRDTHTHRLGVNHNKIKINQPLYWKEYNRDGTPPVKENMMDAPNYYPNSFNGPVPYVDPARPKERFTVLESNAVDLEPAAYFYNHYLCDDGQRQRLVNNIIQALLPVSPEMRRRVLRLLILTDPQLGMKVETGLEFALETPLPPPPKAIKILRNNYKDSNEICTIVKNDHNYN</sequence>
<evidence type="ECO:0000256" key="1">
    <source>
        <dbReference type="ARBA" id="ARBA00005329"/>
    </source>
</evidence>